<evidence type="ECO:0000313" key="1">
    <source>
        <dbReference type="EMBL" id="AYV80141.1"/>
    </source>
</evidence>
<protein>
    <submittedName>
        <fullName evidence="1">Uncharacterized protein</fullName>
    </submittedName>
</protein>
<proteinExistence type="predicted"/>
<gene>
    <name evidence="1" type="ORF">Gaeavirus11_21</name>
</gene>
<sequence>MEEGRTLSDATKNKVESCILNLMVINELSTTHSDIIIPVSIIENNIDIATQALTNTNTNTNYVPSTPYSELHKKPDYDVYLDKATKLKSEHLLIVFKDNYLAYTNNNYRYRGDPDLIPPNVISIMYMECMYLFQNKIFVLEIYNNVLKHLYPLFDHSSCDPELGEHGFSLFMI</sequence>
<dbReference type="EMBL" id="MK072209">
    <property type="protein sequence ID" value="AYV80141.1"/>
    <property type="molecule type" value="Genomic_DNA"/>
</dbReference>
<reference evidence="1" key="1">
    <citation type="submission" date="2018-10" db="EMBL/GenBank/DDBJ databases">
        <title>Hidden diversity of soil giant viruses.</title>
        <authorList>
            <person name="Schulz F."/>
            <person name="Alteio L."/>
            <person name="Goudeau D."/>
            <person name="Ryan E.M."/>
            <person name="Malmstrom R.R."/>
            <person name="Blanchard J."/>
            <person name="Woyke T."/>
        </authorList>
    </citation>
    <scope>NUCLEOTIDE SEQUENCE</scope>
    <source>
        <strain evidence="1">GAV1</strain>
    </source>
</reference>
<organism evidence="1">
    <name type="scientific">Gaeavirus sp</name>
    <dbReference type="NCBI Taxonomy" id="2487767"/>
    <lineage>
        <taxon>Viruses</taxon>
        <taxon>Varidnaviria</taxon>
        <taxon>Bamfordvirae</taxon>
        <taxon>Nucleocytoviricota</taxon>
        <taxon>Megaviricetes</taxon>
        <taxon>Imitervirales</taxon>
        <taxon>Mimiviridae</taxon>
        <taxon>Klosneuvirinae</taxon>
    </lineage>
</organism>
<name>A0A3G5A1S9_9VIRU</name>
<accession>A0A3G5A1S9</accession>